<feature type="binding site" description="covalent" evidence="8">
    <location>
        <position position="60"/>
    </location>
    <ligand>
        <name>heme c</name>
        <dbReference type="ChEBI" id="CHEBI:61717"/>
        <label>1</label>
    </ligand>
</feature>
<evidence type="ECO:0000256" key="1">
    <source>
        <dbReference type="ARBA" id="ARBA00004418"/>
    </source>
</evidence>
<evidence type="ECO:0000256" key="10">
    <source>
        <dbReference type="SAM" id="SignalP"/>
    </source>
</evidence>
<dbReference type="EMBL" id="SNYK01000017">
    <property type="protein sequence ID" value="TDQ34777.1"/>
    <property type="molecule type" value="Genomic_DNA"/>
</dbReference>
<evidence type="ECO:0000256" key="3">
    <source>
        <dbReference type="ARBA" id="ARBA00022617"/>
    </source>
</evidence>
<proteinExistence type="predicted"/>
<keyword evidence="6" id="KW-0249">Electron transport</keyword>
<dbReference type="Pfam" id="PF00034">
    <property type="entry name" value="Cytochrom_C"/>
    <property type="match status" value="1"/>
</dbReference>
<gene>
    <name evidence="12" type="ORF">DFQ45_11725</name>
</gene>
<name>A0A4R6TQH9_9GAMM</name>
<dbReference type="SUPFAM" id="SSF46626">
    <property type="entry name" value="Cytochrome c"/>
    <property type="match status" value="2"/>
</dbReference>
<protein>
    <submittedName>
        <fullName evidence="12">Cytochrome c553</fullName>
    </submittedName>
</protein>
<evidence type="ECO:0000256" key="8">
    <source>
        <dbReference type="PIRSR" id="PIRSR000005-1"/>
    </source>
</evidence>
<dbReference type="PROSITE" id="PS51007">
    <property type="entry name" value="CYTC"/>
    <property type="match status" value="2"/>
</dbReference>
<keyword evidence="2" id="KW-0813">Transport</keyword>
<dbReference type="PIRSF" id="PIRSF000005">
    <property type="entry name" value="Cytochrome_c4"/>
    <property type="match status" value="1"/>
</dbReference>
<feature type="domain" description="Cytochrome c" evidence="11">
    <location>
        <begin position="136"/>
        <end position="215"/>
    </location>
</feature>
<dbReference type="RefSeq" id="WP_166627908.1">
    <property type="nucleotide sequence ID" value="NZ_LNJZ01000009.1"/>
</dbReference>
<keyword evidence="3 8" id="KW-0349">Heme</keyword>
<dbReference type="InterPro" id="IPR050597">
    <property type="entry name" value="Cytochrome_c_Oxidase_Subunit"/>
</dbReference>
<dbReference type="GO" id="GO:0020037">
    <property type="term" value="F:heme binding"/>
    <property type="evidence" value="ECO:0007669"/>
    <property type="project" value="InterPro"/>
</dbReference>
<keyword evidence="5" id="KW-0574">Periplasm</keyword>
<evidence type="ECO:0000313" key="12">
    <source>
        <dbReference type="EMBL" id="TDQ34777.1"/>
    </source>
</evidence>
<keyword evidence="10" id="KW-0732">Signal</keyword>
<feature type="binding site" description="covalent" evidence="8">
    <location>
        <position position="151"/>
    </location>
    <ligand>
        <name>heme c</name>
        <dbReference type="ChEBI" id="CHEBI:61717"/>
        <label>2</label>
    </ligand>
</feature>
<reference evidence="12 13" key="1">
    <citation type="submission" date="2019-03" db="EMBL/GenBank/DDBJ databases">
        <title>Genomic Encyclopedia of Type Strains, Phase IV (KMG-IV): sequencing the most valuable type-strain genomes for metagenomic binning, comparative biology and taxonomic classification.</title>
        <authorList>
            <person name="Goeker M."/>
        </authorList>
    </citation>
    <scope>NUCLEOTIDE SEQUENCE [LARGE SCALE GENOMIC DNA]</scope>
    <source>
        <strain evidence="12 13">DSM 28679</strain>
    </source>
</reference>
<feature type="binding site" description="axial binding residue" evidence="9">
    <location>
        <position position="103"/>
    </location>
    <ligand>
        <name>heme c</name>
        <dbReference type="ChEBI" id="CHEBI:61717"/>
        <label>1</label>
    </ligand>
    <ligandPart>
        <name>Fe</name>
        <dbReference type="ChEBI" id="CHEBI:18248"/>
    </ligandPart>
</feature>
<accession>A0A4R6TQH9</accession>
<dbReference type="AlphaFoldDB" id="A0A4R6TQH9"/>
<evidence type="ECO:0000259" key="11">
    <source>
        <dbReference type="PROSITE" id="PS51007"/>
    </source>
</evidence>
<keyword evidence="7 9" id="KW-0408">Iron</keyword>
<evidence type="ECO:0000256" key="5">
    <source>
        <dbReference type="ARBA" id="ARBA00022764"/>
    </source>
</evidence>
<dbReference type="Proteomes" id="UP000294575">
    <property type="component" value="Unassembled WGS sequence"/>
</dbReference>
<feature type="binding site" description="axial binding residue" evidence="9">
    <location>
        <position position="192"/>
    </location>
    <ligand>
        <name>heme c</name>
        <dbReference type="ChEBI" id="CHEBI:61717"/>
        <label>2</label>
    </ligand>
    <ligandPart>
        <name>Fe</name>
        <dbReference type="ChEBI" id="CHEBI:18248"/>
    </ligandPart>
</feature>
<sequence>MHITSTIRTFLLSVTLLLAASPAAYANTIQEALQRLQALQADPELTRQAYASAEERIAFCKACHGADGNSTRDDIPNLAAQNPQYLFTAFEKFATGERTDYVMSKLAKTLSLEERINIALYFGMQKVAVKTSDRPDLAEKGKSKFLQCAACHGADATGGFDKPRLAGQRAGYIRHSLQLFRSKDPSRAKSEMIPIAAILTDEDVEVLAHYLQGLNP</sequence>
<feature type="chain" id="PRO_5020221378" evidence="10">
    <location>
        <begin position="27"/>
        <end position="216"/>
    </location>
</feature>
<dbReference type="Gene3D" id="1.10.760.10">
    <property type="entry name" value="Cytochrome c-like domain"/>
    <property type="match status" value="2"/>
</dbReference>
<feature type="signal peptide" evidence="10">
    <location>
        <begin position="1"/>
        <end position="26"/>
    </location>
</feature>
<dbReference type="GO" id="GO:0005506">
    <property type="term" value="F:iron ion binding"/>
    <property type="evidence" value="ECO:0007669"/>
    <property type="project" value="InterPro"/>
</dbReference>
<organism evidence="12 13">
    <name type="scientific">Thiopseudomonas denitrificans</name>
    <dbReference type="NCBI Taxonomy" id="1501432"/>
    <lineage>
        <taxon>Bacteria</taxon>
        <taxon>Pseudomonadati</taxon>
        <taxon>Pseudomonadota</taxon>
        <taxon>Gammaproteobacteria</taxon>
        <taxon>Pseudomonadales</taxon>
        <taxon>Pseudomonadaceae</taxon>
        <taxon>Thiopseudomonas</taxon>
    </lineage>
</organism>
<evidence type="ECO:0000313" key="13">
    <source>
        <dbReference type="Proteomes" id="UP000294575"/>
    </source>
</evidence>
<dbReference type="GO" id="GO:0009055">
    <property type="term" value="F:electron transfer activity"/>
    <property type="evidence" value="ECO:0007669"/>
    <property type="project" value="InterPro"/>
</dbReference>
<dbReference type="GO" id="GO:0042597">
    <property type="term" value="C:periplasmic space"/>
    <property type="evidence" value="ECO:0007669"/>
    <property type="project" value="UniProtKB-SubCell"/>
</dbReference>
<keyword evidence="4 9" id="KW-0479">Metal-binding</keyword>
<dbReference type="PANTHER" id="PTHR33751">
    <property type="entry name" value="CBB3-TYPE CYTOCHROME C OXIDASE SUBUNIT FIXP"/>
    <property type="match status" value="1"/>
</dbReference>
<comment type="PTM">
    <text evidence="8">Binds 2 heme c groups covalently per subunit.</text>
</comment>
<dbReference type="InterPro" id="IPR009056">
    <property type="entry name" value="Cyt_c-like_dom"/>
</dbReference>
<evidence type="ECO:0000256" key="6">
    <source>
        <dbReference type="ARBA" id="ARBA00022982"/>
    </source>
</evidence>
<dbReference type="InterPro" id="IPR024167">
    <property type="entry name" value="Cytochrome_c4-like"/>
</dbReference>
<keyword evidence="13" id="KW-1185">Reference proteome</keyword>
<dbReference type="InterPro" id="IPR036909">
    <property type="entry name" value="Cyt_c-like_dom_sf"/>
</dbReference>
<evidence type="ECO:0000256" key="7">
    <source>
        <dbReference type="ARBA" id="ARBA00023004"/>
    </source>
</evidence>
<feature type="domain" description="Cytochrome c" evidence="11">
    <location>
        <begin position="41"/>
        <end position="126"/>
    </location>
</feature>
<comment type="subcellular location">
    <subcellularLocation>
        <location evidence="1">Periplasm</location>
    </subcellularLocation>
</comment>
<evidence type="ECO:0000256" key="4">
    <source>
        <dbReference type="ARBA" id="ARBA00022723"/>
    </source>
</evidence>
<comment type="caution">
    <text evidence="12">The sequence shown here is derived from an EMBL/GenBank/DDBJ whole genome shotgun (WGS) entry which is preliminary data.</text>
</comment>
<feature type="binding site" description="axial binding residue" evidence="9">
    <location>
        <position position="152"/>
    </location>
    <ligand>
        <name>heme c</name>
        <dbReference type="ChEBI" id="CHEBI:61717"/>
        <label>2</label>
    </ligand>
    <ligandPart>
        <name>Fe</name>
        <dbReference type="ChEBI" id="CHEBI:18248"/>
    </ligandPart>
</feature>
<feature type="binding site" description="covalent" evidence="8">
    <location>
        <position position="148"/>
    </location>
    <ligand>
        <name>heme c</name>
        <dbReference type="ChEBI" id="CHEBI:61717"/>
        <label>2</label>
    </ligand>
</feature>
<evidence type="ECO:0000256" key="9">
    <source>
        <dbReference type="PIRSR" id="PIRSR000005-2"/>
    </source>
</evidence>
<feature type="binding site" description="axial binding residue" evidence="9">
    <location>
        <position position="64"/>
    </location>
    <ligand>
        <name>heme c</name>
        <dbReference type="ChEBI" id="CHEBI:61717"/>
        <label>1</label>
    </ligand>
    <ligandPart>
        <name>Fe</name>
        <dbReference type="ChEBI" id="CHEBI:18248"/>
    </ligandPart>
</feature>
<evidence type="ECO:0000256" key="2">
    <source>
        <dbReference type="ARBA" id="ARBA00022448"/>
    </source>
</evidence>
<dbReference type="PANTHER" id="PTHR33751:SF9">
    <property type="entry name" value="CYTOCHROME C4"/>
    <property type="match status" value="1"/>
</dbReference>
<feature type="binding site" description="covalent" evidence="8">
    <location>
        <position position="63"/>
    </location>
    <ligand>
        <name>heme c</name>
        <dbReference type="ChEBI" id="CHEBI:61717"/>
        <label>1</label>
    </ligand>
</feature>